<dbReference type="Pfam" id="PF00126">
    <property type="entry name" value="HTH_1"/>
    <property type="match status" value="1"/>
</dbReference>
<dbReference type="GO" id="GO:0043565">
    <property type="term" value="F:sequence-specific DNA binding"/>
    <property type="evidence" value="ECO:0007669"/>
    <property type="project" value="TreeGrafter"/>
</dbReference>
<proteinExistence type="inferred from homology"/>
<dbReference type="GO" id="GO:0003700">
    <property type="term" value="F:DNA-binding transcription factor activity"/>
    <property type="evidence" value="ECO:0007669"/>
    <property type="project" value="InterPro"/>
</dbReference>
<dbReference type="PANTHER" id="PTHR30537:SF5">
    <property type="entry name" value="HTH-TYPE TRANSCRIPTIONAL ACTIVATOR TTDR-RELATED"/>
    <property type="match status" value="1"/>
</dbReference>
<dbReference type="PRINTS" id="PR00039">
    <property type="entry name" value="HTHLYSR"/>
</dbReference>
<keyword evidence="4" id="KW-0804">Transcription</keyword>
<gene>
    <name evidence="6" type="ORF">CAL20_11185</name>
</gene>
<dbReference type="SUPFAM" id="SSF53850">
    <property type="entry name" value="Periplasmic binding protein-like II"/>
    <property type="match status" value="1"/>
</dbReference>
<keyword evidence="3" id="KW-0238">DNA-binding</keyword>
<dbReference type="PANTHER" id="PTHR30537">
    <property type="entry name" value="HTH-TYPE TRANSCRIPTIONAL REGULATOR"/>
    <property type="match status" value="1"/>
</dbReference>
<evidence type="ECO:0000256" key="2">
    <source>
        <dbReference type="ARBA" id="ARBA00023015"/>
    </source>
</evidence>
<feature type="domain" description="HTH lysR-type" evidence="5">
    <location>
        <begin position="9"/>
        <end position="66"/>
    </location>
</feature>
<dbReference type="SUPFAM" id="SSF46785">
    <property type="entry name" value="Winged helix' DNA-binding domain"/>
    <property type="match status" value="1"/>
</dbReference>
<evidence type="ECO:0000256" key="4">
    <source>
        <dbReference type="ARBA" id="ARBA00023163"/>
    </source>
</evidence>
<dbReference type="InterPro" id="IPR000847">
    <property type="entry name" value="LysR_HTH_N"/>
</dbReference>
<dbReference type="FunFam" id="1.10.10.10:FF:000001">
    <property type="entry name" value="LysR family transcriptional regulator"/>
    <property type="match status" value="1"/>
</dbReference>
<comment type="caution">
    <text evidence="6">The sequence shown here is derived from an EMBL/GenBank/DDBJ whole genome shotgun (WGS) entry which is preliminary data.</text>
</comment>
<dbReference type="InterPro" id="IPR005119">
    <property type="entry name" value="LysR_subst-bd"/>
</dbReference>
<evidence type="ECO:0000256" key="3">
    <source>
        <dbReference type="ARBA" id="ARBA00023125"/>
    </source>
</evidence>
<dbReference type="InterPro" id="IPR036388">
    <property type="entry name" value="WH-like_DNA-bd_sf"/>
</dbReference>
<dbReference type="Pfam" id="PF03466">
    <property type="entry name" value="LysR_substrate"/>
    <property type="match status" value="1"/>
</dbReference>
<evidence type="ECO:0000313" key="6">
    <source>
        <dbReference type="EMBL" id="OZI56011.1"/>
    </source>
</evidence>
<dbReference type="GO" id="GO:0006351">
    <property type="term" value="P:DNA-templated transcription"/>
    <property type="evidence" value="ECO:0007669"/>
    <property type="project" value="TreeGrafter"/>
</dbReference>
<evidence type="ECO:0000256" key="1">
    <source>
        <dbReference type="ARBA" id="ARBA00009437"/>
    </source>
</evidence>
<dbReference type="PROSITE" id="PS50931">
    <property type="entry name" value="HTH_LYSR"/>
    <property type="match status" value="1"/>
</dbReference>
<keyword evidence="2" id="KW-0805">Transcription regulation</keyword>
<reference evidence="6 7" key="1">
    <citation type="submission" date="2017-05" db="EMBL/GenBank/DDBJ databases">
        <title>Complete and WGS of Bordetella genogroups.</title>
        <authorList>
            <person name="Spilker T."/>
            <person name="LiPuma J."/>
        </authorList>
    </citation>
    <scope>NUCLEOTIDE SEQUENCE [LARGE SCALE GENOMIC DNA]</scope>
    <source>
        <strain evidence="6 7">AU9919</strain>
    </source>
</reference>
<dbReference type="CDD" id="cd08422">
    <property type="entry name" value="PBP2_CrgA_like"/>
    <property type="match status" value="1"/>
</dbReference>
<sequence length="317" mass="35114">MKEPIFGADRFQLLETFVRIVEAGSLSAAATQLGATQPTVSRRLQALERAFGVRLIQRSTHAMGLTEEGQRCYERALELLKSWQTLEGDVHGASRQPAGTLRVVAPHAFGQDQFIEPLADYLSRYPDMRVEWLLHDRLPDFIGENIDCAIRVGHVPDPSLVAIKLGEVPRLVACAPALLQGRAVPEHPSELTDLPWVALRTFYREDIELIHRQTGERVRVEIAPRLSTDGLYAIAKAMRLGLGAGAASSWALVQDLAAGKLVHLVPEWMAEPLPVHLIYAPSRLQPVRLRRFIDIMKEYLPAELQASQAAAASTAVF</sequence>
<dbReference type="Gene3D" id="3.40.190.290">
    <property type="match status" value="1"/>
</dbReference>
<dbReference type="Proteomes" id="UP000216885">
    <property type="component" value="Unassembled WGS sequence"/>
</dbReference>
<protein>
    <submittedName>
        <fullName evidence="6">LysR family transcriptional regulator</fullName>
    </submittedName>
</protein>
<organism evidence="6 7">
    <name type="scientific">Bordetella genomosp. 4</name>
    <dbReference type="NCBI Taxonomy" id="463044"/>
    <lineage>
        <taxon>Bacteria</taxon>
        <taxon>Pseudomonadati</taxon>
        <taxon>Pseudomonadota</taxon>
        <taxon>Betaproteobacteria</taxon>
        <taxon>Burkholderiales</taxon>
        <taxon>Alcaligenaceae</taxon>
        <taxon>Bordetella</taxon>
    </lineage>
</organism>
<keyword evidence="7" id="KW-1185">Reference proteome</keyword>
<evidence type="ECO:0000259" key="5">
    <source>
        <dbReference type="PROSITE" id="PS50931"/>
    </source>
</evidence>
<dbReference type="Gene3D" id="1.10.10.10">
    <property type="entry name" value="Winged helix-like DNA-binding domain superfamily/Winged helix DNA-binding domain"/>
    <property type="match status" value="1"/>
</dbReference>
<dbReference type="EMBL" id="NEVQ01000013">
    <property type="protein sequence ID" value="OZI56011.1"/>
    <property type="molecule type" value="Genomic_DNA"/>
</dbReference>
<dbReference type="AlphaFoldDB" id="A0A261U388"/>
<evidence type="ECO:0000313" key="7">
    <source>
        <dbReference type="Proteomes" id="UP000216885"/>
    </source>
</evidence>
<dbReference type="RefSeq" id="WP_179266659.1">
    <property type="nucleotide sequence ID" value="NZ_NEVQ01000013.1"/>
</dbReference>
<comment type="similarity">
    <text evidence="1">Belongs to the LysR transcriptional regulatory family.</text>
</comment>
<dbReference type="InterPro" id="IPR036390">
    <property type="entry name" value="WH_DNA-bd_sf"/>
</dbReference>
<name>A0A261U388_9BORD</name>
<accession>A0A261U388</accession>
<dbReference type="InterPro" id="IPR058163">
    <property type="entry name" value="LysR-type_TF_proteobact-type"/>
</dbReference>